<name>A0ABR1L7H9_9PEZI</name>
<dbReference type="RefSeq" id="XP_066650136.1">
    <property type="nucleotide sequence ID" value="XM_066794131.1"/>
</dbReference>
<feature type="transmembrane region" description="Helical" evidence="1">
    <location>
        <begin position="154"/>
        <end position="176"/>
    </location>
</feature>
<keyword evidence="1" id="KW-1133">Transmembrane helix</keyword>
<gene>
    <name evidence="2" type="ORF">J3D65DRAFT_156121</name>
</gene>
<keyword evidence="1" id="KW-0472">Membrane</keyword>
<evidence type="ECO:0000256" key="1">
    <source>
        <dbReference type="SAM" id="Phobius"/>
    </source>
</evidence>
<dbReference type="EMBL" id="JBBPEH010000015">
    <property type="protein sequence ID" value="KAK7529770.1"/>
    <property type="molecule type" value="Genomic_DNA"/>
</dbReference>
<reference evidence="2 3" key="1">
    <citation type="submission" date="2024-04" db="EMBL/GenBank/DDBJ databases">
        <title>Phyllosticta paracitricarpa is synonymous to the EU quarantine fungus P. citricarpa based on phylogenomic analyses.</title>
        <authorList>
            <consortium name="Lawrence Berkeley National Laboratory"/>
            <person name="Van ingen-buijs V.A."/>
            <person name="Van westerhoven A.C."/>
            <person name="Haridas S."/>
            <person name="Skiadas P."/>
            <person name="Martin F."/>
            <person name="Groenewald J.Z."/>
            <person name="Crous P.W."/>
            <person name="Seidl M.F."/>
        </authorList>
    </citation>
    <scope>NUCLEOTIDE SEQUENCE [LARGE SCALE GENOMIC DNA]</scope>
    <source>
        <strain evidence="2 3">CPC 17464</strain>
    </source>
</reference>
<protein>
    <submittedName>
        <fullName evidence="2">Uncharacterized protein</fullName>
    </submittedName>
</protein>
<keyword evidence="1" id="KW-0812">Transmembrane</keyword>
<proteinExistence type="predicted"/>
<organism evidence="2 3">
    <name type="scientific">Phyllosticta citribraziliensis</name>
    <dbReference type="NCBI Taxonomy" id="989973"/>
    <lineage>
        <taxon>Eukaryota</taxon>
        <taxon>Fungi</taxon>
        <taxon>Dikarya</taxon>
        <taxon>Ascomycota</taxon>
        <taxon>Pezizomycotina</taxon>
        <taxon>Dothideomycetes</taxon>
        <taxon>Dothideomycetes incertae sedis</taxon>
        <taxon>Botryosphaeriales</taxon>
        <taxon>Phyllostictaceae</taxon>
        <taxon>Phyllosticta</taxon>
    </lineage>
</organism>
<evidence type="ECO:0000313" key="2">
    <source>
        <dbReference type="EMBL" id="KAK7529770.1"/>
    </source>
</evidence>
<keyword evidence="3" id="KW-1185">Reference proteome</keyword>
<evidence type="ECO:0000313" key="3">
    <source>
        <dbReference type="Proteomes" id="UP001360953"/>
    </source>
</evidence>
<dbReference type="GeneID" id="92027037"/>
<sequence length="232" mass="25689">MLFGIRETASSTVGWVVLRRDGRGVSQNHDGPNHTRVLPRYFLNSSTAPAQWRCKSIGNKITRTAGDHNISTDADPWHLTVAYEANAAIYASADGDCQTDPHIKIRKLFEQISGWPKASITEPTVRKLHVVGIKVLSFNGPTLRFELSVGDAAAIWRCDMMVLLVGAFGLGAIYAANYQSKCRWLLLVNAVWWISRTLGNPASHPGSKQAFWVQRLSNSREMVQDLGPQGFV</sequence>
<comment type="caution">
    <text evidence="2">The sequence shown here is derived from an EMBL/GenBank/DDBJ whole genome shotgun (WGS) entry which is preliminary data.</text>
</comment>
<dbReference type="Proteomes" id="UP001360953">
    <property type="component" value="Unassembled WGS sequence"/>
</dbReference>
<accession>A0ABR1L7H9</accession>